<evidence type="ECO:0000256" key="1">
    <source>
        <dbReference type="ARBA" id="ARBA00022737"/>
    </source>
</evidence>
<dbReference type="Pfam" id="PF18052">
    <property type="entry name" value="Rx_N"/>
    <property type="match status" value="1"/>
</dbReference>
<name>A0AA39RJH0_ACESA</name>
<dbReference type="Gene3D" id="3.80.10.10">
    <property type="entry name" value="Ribonuclease Inhibitor"/>
    <property type="match status" value="4"/>
</dbReference>
<dbReference type="Proteomes" id="UP001168877">
    <property type="component" value="Unassembled WGS sequence"/>
</dbReference>
<dbReference type="PANTHER" id="PTHR47186:SF18">
    <property type="entry name" value="RX N-TERMINAL DOMAIN-CONTAINING PROTEIN"/>
    <property type="match status" value="1"/>
</dbReference>
<evidence type="ECO:0000259" key="5">
    <source>
        <dbReference type="Pfam" id="PF25019"/>
    </source>
</evidence>
<evidence type="ECO:0008006" key="8">
    <source>
        <dbReference type="Google" id="ProtNLM"/>
    </source>
</evidence>
<protein>
    <recommendedName>
        <fullName evidence="8">Rx N-terminal domain-containing protein</fullName>
    </recommendedName>
</protein>
<feature type="domain" description="R13L1/DRL21-like LRR repeat region" evidence="5">
    <location>
        <begin position="276"/>
        <end position="400"/>
    </location>
</feature>
<reference evidence="6" key="1">
    <citation type="journal article" date="2022" name="Plant J.">
        <title>Strategies of tolerance reflected in two North American maple genomes.</title>
        <authorList>
            <person name="McEvoy S.L."/>
            <person name="Sezen U.U."/>
            <person name="Trouern-Trend A."/>
            <person name="McMahon S.M."/>
            <person name="Schaberg P.G."/>
            <person name="Yang J."/>
            <person name="Wegrzyn J.L."/>
            <person name="Swenson N.G."/>
        </authorList>
    </citation>
    <scope>NUCLEOTIDE SEQUENCE</scope>
    <source>
        <strain evidence="6">NS2018</strain>
    </source>
</reference>
<keyword evidence="2" id="KW-0547">Nucleotide-binding</keyword>
<feature type="domain" description="Disease resistance N-terminal" evidence="4">
    <location>
        <begin position="25"/>
        <end position="83"/>
    </location>
</feature>
<accession>A0AA39RJH0</accession>
<evidence type="ECO:0000313" key="7">
    <source>
        <dbReference type="Proteomes" id="UP001168877"/>
    </source>
</evidence>
<reference evidence="6" key="2">
    <citation type="submission" date="2023-06" db="EMBL/GenBank/DDBJ databases">
        <authorList>
            <person name="Swenson N.G."/>
            <person name="Wegrzyn J.L."/>
            <person name="Mcevoy S.L."/>
        </authorList>
    </citation>
    <scope>NUCLEOTIDE SEQUENCE</scope>
    <source>
        <strain evidence="6">NS2018</strain>
        <tissue evidence="6">Leaf</tissue>
    </source>
</reference>
<dbReference type="GO" id="GO:0006952">
    <property type="term" value="P:defense response"/>
    <property type="evidence" value="ECO:0007669"/>
    <property type="project" value="UniProtKB-KW"/>
</dbReference>
<dbReference type="InterPro" id="IPR032675">
    <property type="entry name" value="LRR_dom_sf"/>
</dbReference>
<dbReference type="EMBL" id="JAUESC010000387">
    <property type="protein sequence ID" value="KAK0575073.1"/>
    <property type="molecule type" value="Genomic_DNA"/>
</dbReference>
<keyword evidence="7" id="KW-1185">Reference proteome</keyword>
<comment type="caution">
    <text evidence="6">The sequence shown here is derived from an EMBL/GenBank/DDBJ whole genome shotgun (WGS) entry which is preliminary data.</text>
</comment>
<dbReference type="PANTHER" id="PTHR47186">
    <property type="entry name" value="LEUCINE-RICH REPEAT-CONTAINING PROTEIN 57"/>
    <property type="match status" value="1"/>
</dbReference>
<dbReference type="AlphaFoldDB" id="A0AA39RJH0"/>
<organism evidence="6 7">
    <name type="scientific">Acer saccharum</name>
    <name type="common">Sugar maple</name>
    <dbReference type="NCBI Taxonomy" id="4024"/>
    <lineage>
        <taxon>Eukaryota</taxon>
        <taxon>Viridiplantae</taxon>
        <taxon>Streptophyta</taxon>
        <taxon>Embryophyta</taxon>
        <taxon>Tracheophyta</taxon>
        <taxon>Spermatophyta</taxon>
        <taxon>Magnoliopsida</taxon>
        <taxon>eudicotyledons</taxon>
        <taxon>Gunneridae</taxon>
        <taxon>Pentapetalae</taxon>
        <taxon>rosids</taxon>
        <taxon>malvids</taxon>
        <taxon>Sapindales</taxon>
        <taxon>Sapindaceae</taxon>
        <taxon>Hippocastanoideae</taxon>
        <taxon>Acereae</taxon>
        <taxon>Acer</taxon>
    </lineage>
</organism>
<evidence type="ECO:0000256" key="2">
    <source>
        <dbReference type="ARBA" id="ARBA00022741"/>
    </source>
</evidence>
<dbReference type="SUPFAM" id="SSF52058">
    <property type="entry name" value="L domain-like"/>
    <property type="match status" value="2"/>
</dbReference>
<keyword evidence="3" id="KW-0611">Plant defense</keyword>
<dbReference type="Pfam" id="PF25019">
    <property type="entry name" value="LRR_R13L1-DRL21"/>
    <property type="match status" value="1"/>
</dbReference>
<evidence type="ECO:0000259" key="4">
    <source>
        <dbReference type="Pfam" id="PF18052"/>
    </source>
</evidence>
<dbReference type="InterPro" id="IPR041118">
    <property type="entry name" value="Rx_N"/>
</dbReference>
<evidence type="ECO:0000256" key="3">
    <source>
        <dbReference type="ARBA" id="ARBA00022821"/>
    </source>
</evidence>
<gene>
    <name evidence="6" type="ORF">LWI29_033656</name>
</gene>
<dbReference type="GO" id="GO:0000166">
    <property type="term" value="F:nucleotide binding"/>
    <property type="evidence" value="ECO:0007669"/>
    <property type="project" value="UniProtKB-KW"/>
</dbReference>
<evidence type="ECO:0000313" key="6">
    <source>
        <dbReference type="EMBL" id="KAK0575073.1"/>
    </source>
</evidence>
<dbReference type="Gene3D" id="1.20.5.4130">
    <property type="match status" value="1"/>
</dbReference>
<proteinExistence type="predicted"/>
<dbReference type="InterPro" id="IPR056789">
    <property type="entry name" value="LRR_R13L1-DRL21"/>
</dbReference>
<keyword evidence="1" id="KW-0677">Repeat</keyword>
<sequence length="865" mass="97232">MATRQVVDFFRTRFKSSDGSIDGTDLLESLKTKLLTVNVVLSDAEEKQITNPFVKEWVDELKNVVYQAEDLLDEIATLALALPEVRSSKSVVNDYCKTLQSRLGKIISKLENIAKHRDVLGLKESSGGKLYQRLPTTSLVDECKKFEALTEAKFLRTFLSLGPLSKSSSGSNYVNSSIFEMVLPNLSCLRALSLPDCKIFEFPDIFGNLKHLRFLDFSRTEIEALPKSTCFLYNLQTLILSDCAKLMEMPPEFGRLKNLQILTTFVISNSTGASSISELGGLLHLRDKLSISELQNVQDSTDAENAKLKDKEYVKEFAFCWNNNGLDQQRETDVLEKLRPHKNVEKISIQGYNGTKLPDWFGDPSFDNMVILRISDCKYCSSFPPLGQLSSLQELHIQKCPELIGKLPDHFPSLELLYIDQCCKLDFPSDDITDYRNLQDLQIKNSCDPLTKITLSFFNKLKHFQIQDCRNLNCIEVSNDLHQELKLLQHFEISNCNDLEVFSGGRIHSPNLTSFSVSNCNSLQSMPEHMHTPKLTSFSVSNCNSLESMPKYMHTPKLTSFLVSNCKSLQSMPKHMHTPKLTSNCNSLQPMPKHMNTPKLTSFSVSNCNSLQSMPEHMHAPNLTSFSVSNCNSLRSVPKHMYTPKLTSFSVSNCNSLQSLPKHIHTPKLTSNCNGFQSMPKHMHTPKLISFSVSNCNSLRSMPEHMHAPDLTSFSLESFPNGGLPPKLKTLLLEKCDRLTVHNDWGLNNKALLTCLTIIGGCSNVESFPDEGLLPASLEFIQISEFPDLETLNLNGLQHLTLLKDLRINSSCLKRLSVKGTLPISLSSLSITGHSCLTQLCQKDEGDYWPKISHIQIREINGDII</sequence>